<dbReference type="Proteomes" id="UP001235939">
    <property type="component" value="Chromosome 23"/>
</dbReference>
<name>A0ABY6LQG1_9ARAC</name>
<dbReference type="EMBL" id="CP092885">
    <property type="protein sequence ID" value="UYV83318.1"/>
    <property type="molecule type" value="Genomic_DNA"/>
</dbReference>
<evidence type="ECO:0000313" key="1">
    <source>
        <dbReference type="EMBL" id="UYV83318.1"/>
    </source>
</evidence>
<evidence type="ECO:0000313" key="2">
    <source>
        <dbReference type="Proteomes" id="UP001235939"/>
    </source>
</evidence>
<protein>
    <submittedName>
        <fullName evidence="1">Uncharacterized protein</fullName>
    </submittedName>
</protein>
<keyword evidence="2" id="KW-1185">Reference proteome</keyword>
<reference evidence="1 2" key="1">
    <citation type="submission" date="2022-03" db="EMBL/GenBank/DDBJ databases">
        <title>A chromosomal length assembly of Cordylochernes scorpioides.</title>
        <authorList>
            <person name="Zeh D."/>
            <person name="Zeh J."/>
        </authorList>
    </citation>
    <scope>NUCLEOTIDE SEQUENCE [LARGE SCALE GENOMIC DNA]</scope>
    <source>
        <strain evidence="1">IN4F17</strain>
        <tissue evidence="1">Whole Body</tissue>
    </source>
</reference>
<sequence length="95" mass="11027">MDQRVMTTFEEIHMNGFELVTGDLRAKNESETIQGDHSFEKSPEKVIERPNEDLQDIDISRLYSLPFQFHKQPSSVIHTQHLDILQNVRPALPLV</sequence>
<proteinExistence type="predicted"/>
<organism evidence="1 2">
    <name type="scientific">Cordylochernes scorpioides</name>
    <dbReference type="NCBI Taxonomy" id="51811"/>
    <lineage>
        <taxon>Eukaryota</taxon>
        <taxon>Metazoa</taxon>
        <taxon>Ecdysozoa</taxon>
        <taxon>Arthropoda</taxon>
        <taxon>Chelicerata</taxon>
        <taxon>Arachnida</taxon>
        <taxon>Pseudoscorpiones</taxon>
        <taxon>Cheliferoidea</taxon>
        <taxon>Chernetidae</taxon>
        <taxon>Cordylochernes</taxon>
    </lineage>
</organism>
<gene>
    <name evidence="1" type="ORF">LAZ67_23000495</name>
</gene>
<accession>A0ABY6LQG1</accession>